<comment type="caution">
    <text evidence="12">The sequence shown here is derived from an EMBL/GenBank/DDBJ whole genome shotgun (WGS) entry which is preliminary data.</text>
</comment>
<keyword evidence="6 12" id="KW-0418">Kinase</keyword>
<keyword evidence="7" id="KW-0067">ATP-binding</keyword>
<dbReference type="SUPFAM" id="SSF55874">
    <property type="entry name" value="ATPase domain of HSP90 chaperone/DNA topoisomerase II/histidine kinase"/>
    <property type="match status" value="1"/>
</dbReference>
<protein>
    <recommendedName>
        <fullName evidence="2">histidine kinase</fullName>
        <ecNumber evidence="2">2.7.13.3</ecNumber>
    </recommendedName>
</protein>
<evidence type="ECO:0000256" key="3">
    <source>
        <dbReference type="ARBA" id="ARBA00022553"/>
    </source>
</evidence>
<dbReference type="PANTHER" id="PTHR24421:SF10">
    <property type="entry name" value="NITRATE_NITRITE SENSOR PROTEIN NARQ"/>
    <property type="match status" value="1"/>
</dbReference>
<dbReference type="InterPro" id="IPR011712">
    <property type="entry name" value="Sig_transdc_His_kin_sub3_dim/P"/>
</dbReference>
<keyword evidence="4" id="KW-0808">Transferase</keyword>
<dbReference type="Pfam" id="PF13796">
    <property type="entry name" value="Sensor"/>
    <property type="match status" value="1"/>
</dbReference>
<keyword evidence="9" id="KW-0812">Transmembrane</keyword>
<accession>A0ABT6L6P9</accession>
<reference evidence="12 13" key="1">
    <citation type="submission" date="2023-04" db="EMBL/GenBank/DDBJ databases">
        <title>Forest soil microbial communities from Buena Vista Peninsula, Colon Province, Panama.</title>
        <authorList>
            <person name="Bouskill N."/>
        </authorList>
    </citation>
    <scope>NUCLEOTIDE SEQUENCE [LARGE SCALE GENOMIC DNA]</scope>
    <source>
        <strain evidence="12 13">AC80</strain>
    </source>
</reference>
<organism evidence="12 13">
    <name type="scientific">Mycolicibacterium frederiksbergense</name>
    <dbReference type="NCBI Taxonomy" id="117567"/>
    <lineage>
        <taxon>Bacteria</taxon>
        <taxon>Bacillati</taxon>
        <taxon>Actinomycetota</taxon>
        <taxon>Actinomycetes</taxon>
        <taxon>Mycobacteriales</taxon>
        <taxon>Mycobacteriaceae</taxon>
        <taxon>Mycolicibacterium</taxon>
    </lineage>
</organism>
<evidence type="ECO:0000256" key="2">
    <source>
        <dbReference type="ARBA" id="ARBA00012438"/>
    </source>
</evidence>
<evidence type="ECO:0000256" key="6">
    <source>
        <dbReference type="ARBA" id="ARBA00022777"/>
    </source>
</evidence>
<gene>
    <name evidence="12" type="ORF">M2272_005297</name>
</gene>
<feature type="transmembrane region" description="Helical" evidence="9">
    <location>
        <begin position="60"/>
        <end position="80"/>
    </location>
</feature>
<name>A0ABT6L6P9_9MYCO</name>
<feature type="domain" description="Putative sensor" evidence="11">
    <location>
        <begin position="34"/>
        <end position="219"/>
    </location>
</feature>
<feature type="transmembrane region" description="Helical" evidence="9">
    <location>
        <begin position="122"/>
        <end position="148"/>
    </location>
</feature>
<feature type="transmembrane region" description="Helical" evidence="9">
    <location>
        <begin position="34"/>
        <end position="54"/>
    </location>
</feature>
<dbReference type="EC" id="2.7.13.3" evidence="2"/>
<dbReference type="EMBL" id="JARXVE010000011">
    <property type="protein sequence ID" value="MDH6198638.1"/>
    <property type="molecule type" value="Genomic_DNA"/>
</dbReference>
<dbReference type="InterPro" id="IPR025828">
    <property type="entry name" value="Put_sensor_dom"/>
</dbReference>
<evidence type="ECO:0000259" key="10">
    <source>
        <dbReference type="Pfam" id="PF07730"/>
    </source>
</evidence>
<keyword evidence="8" id="KW-0902">Two-component regulatory system</keyword>
<evidence type="ECO:0000256" key="8">
    <source>
        <dbReference type="ARBA" id="ARBA00023012"/>
    </source>
</evidence>
<dbReference type="Proteomes" id="UP001160130">
    <property type="component" value="Unassembled WGS sequence"/>
</dbReference>
<dbReference type="InterPro" id="IPR050482">
    <property type="entry name" value="Sensor_HK_TwoCompSys"/>
</dbReference>
<keyword evidence="9" id="KW-1133">Transmembrane helix</keyword>
<evidence type="ECO:0000256" key="1">
    <source>
        <dbReference type="ARBA" id="ARBA00000085"/>
    </source>
</evidence>
<sequence>MRSVEPMSNGTLLRTAAQPERVGFLRQLGVDTGYVLLGFPLATVSFSVLVTGLSAGLGTLVIVVGLLIIVGTLFVARLFADVERLRFPAVLRRPRSRPVYRAAPPGAGLWKRILTPLTQGQFWLDLAHGILCFPIAVVTFSIVVSWWASAIAGTLTFAWDWSLPRGPDNTSLAQLIGLGDSTFARIALQTAIGLACLVSLPVVVRGCALLQAGFSRALLTGVAEMRQTITVLTEQKAAAVSAEATALRRLERDIHDGPQQRLIRLAMDLGRARRHLDGNPGPLRDTLDEAISQTQETLNELRALSRGIAPPVLTDRGLPSALAALAIRCTVPVELVVDPELGTPSGRLDAAVETTAYFAVAEALTNVAKHSGAANCWVTVAHRPAGVRVEIVDDGDGGAHVAKGHGLAGLADRVRAGGGTLSVVSPTGGPTTIGVELLSC</sequence>
<evidence type="ECO:0000313" key="13">
    <source>
        <dbReference type="Proteomes" id="UP001160130"/>
    </source>
</evidence>
<proteinExistence type="predicted"/>
<keyword evidence="9" id="KW-0472">Membrane</keyword>
<evidence type="ECO:0000256" key="7">
    <source>
        <dbReference type="ARBA" id="ARBA00022840"/>
    </source>
</evidence>
<dbReference type="PANTHER" id="PTHR24421">
    <property type="entry name" value="NITRATE/NITRITE SENSOR PROTEIN NARX-RELATED"/>
    <property type="match status" value="1"/>
</dbReference>
<comment type="catalytic activity">
    <reaction evidence="1">
        <text>ATP + protein L-histidine = ADP + protein N-phospho-L-histidine.</text>
        <dbReference type="EC" id="2.7.13.3"/>
    </reaction>
</comment>
<keyword evidence="5" id="KW-0547">Nucleotide-binding</keyword>
<feature type="domain" description="Signal transduction histidine kinase subgroup 3 dimerisation and phosphoacceptor" evidence="10">
    <location>
        <begin position="248"/>
        <end position="312"/>
    </location>
</feature>
<evidence type="ECO:0000259" key="11">
    <source>
        <dbReference type="Pfam" id="PF13796"/>
    </source>
</evidence>
<keyword evidence="3" id="KW-0597">Phosphoprotein</keyword>
<dbReference type="Gene3D" id="1.20.5.1930">
    <property type="match status" value="1"/>
</dbReference>
<evidence type="ECO:0000313" key="12">
    <source>
        <dbReference type="EMBL" id="MDH6198638.1"/>
    </source>
</evidence>
<evidence type="ECO:0000256" key="4">
    <source>
        <dbReference type="ARBA" id="ARBA00022679"/>
    </source>
</evidence>
<keyword evidence="13" id="KW-1185">Reference proteome</keyword>
<dbReference type="Pfam" id="PF07730">
    <property type="entry name" value="HisKA_3"/>
    <property type="match status" value="1"/>
</dbReference>
<dbReference type="GO" id="GO:0016301">
    <property type="term" value="F:kinase activity"/>
    <property type="evidence" value="ECO:0007669"/>
    <property type="project" value="UniProtKB-KW"/>
</dbReference>
<dbReference type="InterPro" id="IPR036890">
    <property type="entry name" value="HATPase_C_sf"/>
</dbReference>
<dbReference type="CDD" id="cd16917">
    <property type="entry name" value="HATPase_UhpB-NarQ-NarX-like"/>
    <property type="match status" value="1"/>
</dbReference>
<dbReference type="Gene3D" id="3.30.565.10">
    <property type="entry name" value="Histidine kinase-like ATPase, C-terminal domain"/>
    <property type="match status" value="1"/>
</dbReference>
<evidence type="ECO:0000256" key="9">
    <source>
        <dbReference type="SAM" id="Phobius"/>
    </source>
</evidence>
<evidence type="ECO:0000256" key="5">
    <source>
        <dbReference type="ARBA" id="ARBA00022741"/>
    </source>
</evidence>